<protein>
    <submittedName>
        <fullName evidence="1">Uncharacterized protein</fullName>
    </submittedName>
</protein>
<keyword evidence="2" id="KW-1185">Reference proteome</keyword>
<evidence type="ECO:0000313" key="2">
    <source>
        <dbReference type="Proteomes" id="UP001162480"/>
    </source>
</evidence>
<dbReference type="EMBL" id="OX597837">
    <property type="protein sequence ID" value="CAI9739987.1"/>
    <property type="molecule type" value="Genomic_DNA"/>
</dbReference>
<evidence type="ECO:0000313" key="1">
    <source>
        <dbReference type="EMBL" id="CAI9739987.1"/>
    </source>
</evidence>
<sequence length="89" mass="10538">MTMSGNEQLKKRKRYETKGEIKYVCIRHRNRGTTTADEQSVSRTSFPSDSEMIVTRDVQYFFDADHHNLAWVCIKHYMLEVCIRHQGIN</sequence>
<accession>A0AA36FJJ2</accession>
<organism evidence="1 2">
    <name type="scientific">Octopus vulgaris</name>
    <name type="common">Common octopus</name>
    <dbReference type="NCBI Taxonomy" id="6645"/>
    <lineage>
        <taxon>Eukaryota</taxon>
        <taxon>Metazoa</taxon>
        <taxon>Spiralia</taxon>
        <taxon>Lophotrochozoa</taxon>
        <taxon>Mollusca</taxon>
        <taxon>Cephalopoda</taxon>
        <taxon>Coleoidea</taxon>
        <taxon>Octopodiformes</taxon>
        <taxon>Octopoda</taxon>
        <taxon>Incirrata</taxon>
        <taxon>Octopodidae</taxon>
        <taxon>Octopus</taxon>
    </lineage>
</organism>
<proteinExistence type="predicted"/>
<reference evidence="1" key="1">
    <citation type="submission" date="2023-08" db="EMBL/GenBank/DDBJ databases">
        <authorList>
            <person name="Alioto T."/>
            <person name="Alioto T."/>
            <person name="Gomez Garrido J."/>
        </authorList>
    </citation>
    <scope>NUCLEOTIDE SEQUENCE</scope>
</reference>
<dbReference type="Proteomes" id="UP001162480">
    <property type="component" value="Chromosome 24"/>
</dbReference>
<gene>
    <name evidence="1" type="ORF">OCTVUL_1B014143</name>
</gene>
<dbReference type="AlphaFoldDB" id="A0AA36FJJ2"/>
<name>A0AA36FJJ2_OCTVU</name>